<protein>
    <recommendedName>
        <fullName evidence="3">Thioesterase domain-containing protein</fullName>
    </recommendedName>
</protein>
<dbReference type="Gene3D" id="3.10.129.10">
    <property type="entry name" value="Hotdog Thioesterase"/>
    <property type="match status" value="1"/>
</dbReference>
<organism evidence="1 2">
    <name type="scientific">Desulfomonile tiedjei</name>
    <dbReference type="NCBI Taxonomy" id="2358"/>
    <lineage>
        <taxon>Bacteria</taxon>
        <taxon>Pseudomonadati</taxon>
        <taxon>Thermodesulfobacteriota</taxon>
        <taxon>Desulfomonilia</taxon>
        <taxon>Desulfomonilales</taxon>
        <taxon>Desulfomonilaceae</taxon>
        <taxon>Desulfomonile</taxon>
    </lineage>
</organism>
<dbReference type="Proteomes" id="UP000807825">
    <property type="component" value="Unassembled WGS sequence"/>
</dbReference>
<sequence>MLIKPNPRSFLTGDDAFLNLNTLEESSGRLDQEMVFETRHEGFIGIPHGGLSMGLCLDSWRRIGSPDYPVDVRFKFGGTGIGIGDTAIFSVETSSPGHEASVSARLTKLGDKTPYLRAEITASAGGNAVLPDRPPMDSRKLPYYRNCFVCGHHRTEAGLQRRFQVHGEAGSWVVTTPWGENADDFDRASQFLIADEELHPAILISIFDENTAWGGFMATRSAGLSVRMEFTLLRPVGSHERLLFVGEPSGIRGNPRSPRFFLAAGKILSMRDPSNPEVIAYGRGEWIILDHYTSQIKSNLLPADDWNWIFGDNGD</sequence>
<accession>A0A9D6Z613</accession>
<evidence type="ECO:0000313" key="2">
    <source>
        <dbReference type="Proteomes" id="UP000807825"/>
    </source>
</evidence>
<evidence type="ECO:0008006" key="3">
    <source>
        <dbReference type="Google" id="ProtNLM"/>
    </source>
</evidence>
<dbReference type="EMBL" id="JACRDE010000253">
    <property type="protein sequence ID" value="MBI5249691.1"/>
    <property type="molecule type" value="Genomic_DNA"/>
</dbReference>
<comment type="caution">
    <text evidence="1">The sequence shown here is derived from an EMBL/GenBank/DDBJ whole genome shotgun (WGS) entry which is preliminary data.</text>
</comment>
<reference evidence="1" key="1">
    <citation type="submission" date="2020-07" db="EMBL/GenBank/DDBJ databases">
        <title>Huge and variable diversity of episymbiotic CPR bacteria and DPANN archaea in groundwater ecosystems.</title>
        <authorList>
            <person name="He C.Y."/>
            <person name="Keren R."/>
            <person name="Whittaker M."/>
            <person name="Farag I.F."/>
            <person name="Doudna J."/>
            <person name="Cate J.H.D."/>
            <person name="Banfield J.F."/>
        </authorList>
    </citation>
    <scope>NUCLEOTIDE SEQUENCE</scope>
    <source>
        <strain evidence="1">NC_groundwater_1664_Pr3_B-0.1um_52_9</strain>
    </source>
</reference>
<gene>
    <name evidence="1" type="ORF">HY912_09365</name>
</gene>
<name>A0A9D6Z613_9BACT</name>
<dbReference type="AlphaFoldDB" id="A0A9D6Z613"/>
<proteinExistence type="predicted"/>
<evidence type="ECO:0000313" key="1">
    <source>
        <dbReference type="EMBL" id="MBI5249691.1"/>
    </source>
</evidence>